<comment type="catalytic activity">
    <reaction evidence="1">
        <text>ATP + protein L-histidine = ADP + protein N-phospho-L-histidine.</text>
        <dbReference type="EC" id="2.7.13.3"/>
    </reaction>
</comment>
<dbReference type="InterPro" id="IPR050980">
    <property type="entry name" value="2C_sensor_his_kinase"/>
</dbReference>
<dbReference type="PANTHER" id="PTHR44936">
    <property type="entry name" value="SENSOR PROTEIN CREC"/>
    <property type="match status" value="1"/>
</dbReference>
<protein>
    <recommendedName>
        <fullName evidence="2">histidine kinase</fullName>
        <ecNumber evidence="2">2.7.13.3</ecNumber>
    </recommendedName>
</protein>
<evidence type="ECO:0000256" key="3">
    <source>
        <dbReference type="ARBA" id="ARBA00022679"/>
    </source>
</evidence>
<dbReference type="OrthoDB" id="8127at2157"/>
<dbReference type="Proteomes" id="UP000054387">
    <property type="component" value="Unassembled WGS sequence"/>
</dbReference>
<name>A0A0W1RA25_9EURY</name>
<dbReference type="InterPro" id="IPR003594">
    <property type="entry name" value="HATPase_dom"/>
</dbReference>
<keyword evidence="9" id="KW-1185">Reference proteome</keyword>
<dbReference type="InterPro" id="IPR005467">
    <property type="entry name" value="His_kinase_dom"/>
</dbReference>
<dbReference type="EC" id="2.7.13.3" evidence="2"/>
<sequence length="320" mass="33557">MTVPLAQTGADRRRVVVLGHGEFTRELVEALGESAVTATHVSDEPSALATLDDGPVDCFVVVAGGSLLTPPSEVFSLARRRTTALGLFVSDETAALPPAVEQVPADVTHATTRVRRALLDSAAGDVPQSKTTDSVDAYGSTLGHELGNQLMKLDFAADSLTDEASAAQLDRVLTRLQALAEEAEAVGRGDATPETLELESVVADAWERVDATDANLVVSSNRSMEADPLLLVLLFENAFRNAVRHGGHDVTVSVETTPHGFAVADDGPGFPEDARLFEWGHTTGNGSGAGLGIVARIADAHGWTVTAYNDPGATLDVRTE</sequence>
<dbReference type="RefSeq" id="WP_058581536.1">
    <property type="nucleotide sequence ID" value="NZ_LOPU01000018.1"/>
</dbReference>
<keyword evidence="4" id="KW-0547">Nucleotide-binding</keyword>
<keyword evidence="6" id="KW-0067">ATP-binding</keyword>
<evidence type="ECO:0000256" key="1">
    <source>
        <dbReference type="ARBA" id="ARBA00000085"/>
    </source>
</evidence>
<evidence type="ECO:0000256" key="4">
    <source>
        <dbReference type="ARBA" id="ARBA00022741"/>
    </source>
</evidence>
<dbReference type="InterPro" id="IPR036890">
    <property type="entry name" value="HATPase_C_sf"/>
</dbReference>
<dbReference type="GO" id="GO:0005524">
    <property type="term" value="F:ATP binding"/>
    <property type="evidence" value="ECO:0007669"/>
    <property type="project" value="UniProtKB-KW"/>
</dbReference>
<comment type="caution">
    <text evidence="8">The sequence shown here is derived from an EMBL/GenBank/DDBJ whole genome shotgun (WGS) entry which is preliminary data.</text>
</comment>
<evidence type="ECO:0000259" key="7">
    <source>
        <dbReference type="PROSITE" id="PS50109"/>
    </source>
</evidence>
<dbReference type="PANTHER" id="PTHR44936:SF10">
    <property type="entry name" value="SENSOR PROTEIN RSTB"/>
    <property type="match status" value="1"/>
</dbReference>
<reference evidence="8 9" key="1">
    <citation type="submission" date="2015-12" db="EMBL/GenBank/DDBJ databases">
        <title>Haloprofundus marisrubri gen. nov., sp. nov., an extremely halophilic archaeon isolated from the Discovery deep brine-seawater interface in the Red Sea.</title>
        <authorList>
            <person name="Zhang G."/>
            <person name="Stingl U."/>
            <person name="Rashid M."/>
        </authorList>
    </citation>
    <scope>NUCLEOTIDE SEQUENCE [LARGE SCALE GENOMIC DNA]</scope>
    <source>
        <strain evidence="8 9">SB9</strain>
    </source>
</reference>
<dbReference type="SMART" id="SM00387">
    <property type="entry name" value="HATPase_c"/>
    <property type="match status" value="1"/>
</dbReference>
<gene>
    <name evidence="8" type="ORF">AUR64_11385</name>
</gene>
<proteinExistence type="predicted"/>
<dbReference type="Pfam" id="PF02518">
    <property type="entry name" value="HATPase_c"/>
    <property type="match status" value="1"/>
</dbReference>
<dbReference type="Gene3D" id="3.30.565.10">
    <property type="entry name" value="Histidine kinase-like ATPase, C-terminal domain"/>
    <property type="match status" value="1"/>
</dbReference>
<dbReference type="AlphaFoldDB" id="A0A0W1RA25"/>
<dbReference type="EMBL" id="LOPU01000018">
    <property type="protein sequence ID" value="KTG10182.1"/>
    <property type="molecule type" value="Genomic_DNA"/>
</dbReference>
<accession>A0A0W1RA25</accession>
<dbReference type="PROSITE" id="PS50109">
    <property type="entry name" value="HIS_KIN"/>
    <property type="match status" value="1"/>
</dbReference>
<evidence type="ECO:0000256" key="6">
    <source>
        <dbReference type="ARBA" id="ARBA00022840"/>
    </source>
</evidence>
<evidence type="ECO:0000313" key="8">
    <source>
        <dbReference type="EMBL" id="KTG10182.1"/>
    </source>
</evidence>
<evidence type="ECO:0000313" key="9">
    <source>
        <dbReference type="Proteomes" id="UP000054387"/>
    </source>
</evidence>
<evidence type="ECO:0000256" key="5">
    <source>
        <dbReference type="ARBA" id="ARBA00022777"/>
    </source>
</evidence>
<feature type="domain" description="Histidine kinase" evidence="7">
    <location>
        <begin position="141"/>
        <end position="320"/>
    </location>
</feature>
<keyword evidence="3" id="KW-0808">Transferase</keyword>
<dbReference type="GO" id="GO:0004673">
    <property type="term" value="F:protein histidine kinase activity"/>
    <property type="evidence" value="ECO:0007669"/>
    <property type="project" value="UniProtKB-EC"/>
</dbReference>
<keyword evidence="5" id="KW-0418">Kinase</keyword>
<dbReference type="SUPFAM" id="SSF55874">
    <property type="entry name" value="ATPase domain of HSP90 chaperone/DNA topoisomerase II/histidine kinase"/>
    <property type="match status" value="1"/>
</dbReference>
<organism evidence="8 9">
    <name type="scientific">Haloprofundus marisrubri</name>
    <dbReference type="NCBI Taxonomy" id="1514971"/>
    <lineage>
        <taxon>Archaea</taxon>
        <taxon>Methanobacteriati</taxon>
        <taxon>Methanobacteriota</taxon>
        <taxon>Stenosarchaea group</taxon>
        <taxon>Halobacteria</taxon>
        <taxon>Halobacteriales</taxon>
        <taxon>Haloferacaceae</taxon>
        <taxon>Haloprofundus</taxon>
    </lineage>
</organism>
<evidence type="ECO:0000256" key="2">
    <source>
        <dbReference type="ARBA" id="ARBA00012438"/>
    </source>
</evidence>